<keyword evidence="2" id="KW-0238">DNA-binding</keyword>
<gene>
    <name evidence="5" type="ORF">WCD41_18370</name>
</gene>
<dbReference type="PANTHER" id="PTHR46796:SF12">
    <property type="entry name" value="HTH-TYPE DNA-BINDING TRANSCRIPTIONAL ACTIVATOR EUTR"/>
    <property type="match status" value="1"/>
</dbReference>
<dbReference type="SMART" id="SM00342">
    <property type="entry name" value="HTH_ARAC"/>
    <property type="match status" value="1"/>
</dbReference>
<name>A0ABU8N7R9_9PSEU</name>
<keyword evidence="1" id="KW-0805">Transcription regulation</keyword>
<evidence type="ECO:0000313" key="6">
    <source>
        <dbReference type="Proteomes" id="UP001370100"/>
    </source>
</evidence>
<dbReference type="RefSeq" id="WP_337714992.1">
    <property type="nucleotide sequence ID" value="NZ_JBBEGL010000005.1"/>
</dbReference>
<proteinExistence type="predicted"/>
<evidence type="ECO:0000256" key="2">
    <source>
        <dbReference type="ARBA" id="ARBA00023125"/>
    </source>
</evidence>
<keyword evidence="3" id="KW-0804">Transcription</keyword>
<dbReference type="SUPFAM" id="SSF46689">
    <property type="entry name" value="Homeodomain-like"/>
    <property type="match status" value="2"/>
</dbReference>
<dbReference type="PROSITE" id="PS01124">
    <property type="entry name" value="HTH_ARAC_FAMILY_2"/>
    <property type="match status" value="1"/>
</dbReference>
<dbReference type="EMBL" id="JBBEGL010000005">
    <property type="protein sequence ID" value="MEJ2888431.1"/>
    <property type="molecule type" value="Genomic_DNA"/>
</dbReference>
<dbReference type="PANTHER" id="PTHR46796">
    <property type="entry name" value="HTH-TYPE TRANSCRIPTIONAL ACTIVATOR RHAS-RELATED"/>
    <property type="match status" value="1"/>
</dbReference>
<sequence>MTEVLVPVHRHHITTDDPDVAAAHQAAYGRFRHEPVPREGFAFGLDAAFAGPLGISRLRHTARFRARVDPLDGVVVVEVVGGGVRVATTGHDTSGPVMLAPHWSPHTVRWEGVDLRLTTLDQAEVGRVGAEVSGLDPTAVVFGSMTPRSPALARYWSELVDHVDRALLPDDELMSSPLVRGEALRQLAVGVLLVFPNSTLGDRQAEGPGTAQPATIRRAVAFMDAHAQEDITLGQIAAAARIGPRGLQAAFRRHREQSPLDYLRRTRMERAHDDLRSGDPTRGDTVGIIAARWGFANAGRFAVEYRQRYGCSPRETLRR</sequence>
<comment type="caution">
    <text evidence="5">The sequence shown here is derived from an EMBL/GenBank/DDBJ whole genome shotgun (WGS) entry which is preliminary data.</text>
</comment>
<keyword evidence="6" id="KW-1185">Reference proteome</keyword>
<evidence type="ECO:0000259" key="4">
    <source>
        <dbReference type="PROSITE" id="PS01124"/>
    </source>
</evidence>
<accession>A0ABU8N7R9</accession>
<dbReference type="InterPro" id="IPR050204">
    <property type="entry name" value="AraC_XylS_family_regulators"/>
</dbReference>
<protein>
    <submittedName>
        <fullName evidence="5">Helix-turn-helix transcriptional regulator</fullName>
    </submittedName>
</protein>
<dbReference type="Proteomes" id="UP001370100">
    <property type="component" value="Unassembled WGS sequence"/>
</dbReference>
<dbReference type="Gene3D" id="1.10.10.60">
    <property type="entry name" value="Homeodomain-like"/>
    <property type="match status" value="1"/>
</dbReference>
<reference evidence="5 6" key="1">
    <citation type="submission" date="2024-03" db="EMBL/GenBank/DDBJ databases">
        <title>Actinomycetospora sp. OC33-EN06, a novel actinomycete isolated from wild orchid (Aerides multiflora).</title>
        <authorList>
            <person name="Suriyachadkun C."/>
        </authorList>
    </citation>
    <scope>NUCLEOTIDE SEQUENCE [LARGE SCALE GENOMIC DNA]</scope>
    <source>
        <strain evidence="5 6">OC33-EN06</strain>
    </source>
</reference>
<dbReference type="InterPro" id="IPR018060">
    <property type="entry name" value="HTH_AraC"/>
</dbReference>
<evidence type="ECO:0000313" key="5">
    <source>
        <dbReference type="EMBL" id="MEJ2888431.1"/>
    </source>
</evidence>
<evidence type="ECO:0000256" key="1">
    <source>
        <dbReference type="ARBA" id="ARBA00023015"/>
    </source>
</evidence>
<evidence type="ECO:0000256" key="3">
    <source>
        <dbReference type="ARBA" id="ARBA00023163"/>
    </source>
</evidence>
<feature type="domain" description="HTH araC/xylS-type" evidence="4">
    <location>
        <begin position="217"/>
        <end position="319"/>
    </location>
</feature>
<dbReference type="InterPro" id="IPR009057">
    <property type="entry name" value="Homeodomain-like_sf"/>
</dbReference>
<organism evidence="5 6">
    <name type="scientific">Actinomycetospora aeridis</name>
    <dbReference type="NCBI Taxonomy" id="3129231"/>
    <lineage>
        <taxon>Bacteria</taxon>
        <taxon>Bacillati</taxon>
        <taxon>Actinomycetota</taxon>
        <taxon>Actinomycetes</taxon>
        <taxon>Pseudonocardiales</taxon>
        <taxon>Pseudonocardiaceae</taxon>
        <taxon>Actinomycetospora</taxon>
    </lineage>
</organism>
<dbReference type="Pfam" id="PF12833">
    <property type="entry name" value="HTH_18"/>
    <property type="match status" value="1"/>
</dbReference>